<dbReference type="RefSeq" id="WP_126779481.1">
    <property type="nucleotide sequence ID" value="NZ_NGJU01000009.1"/>
</dbReference>
<evidence type="ECO:0000259" key="2">
    <source>
        <dbReference type="Pfam" id="PF00884"/>
    </source>
</evidence>
<comment type="caution">
    <text evidence="3">The sequence shown here is derived from an EMBL/GenBank/DDBJ whole genome shotgun (WGS) entry which is preliminary data.</text>
</comment>
<feature type="transmembrane region" description="Helical" evidence="1">
    <location>
        <begin position="72"/>
        <end position="89"/>
    </location>
</feature>
<keyword evidence="4" id="KW-1185">Reference proteome</keyword>
<keyword evidence="1" id="KW-1133">Transmembrane helix</keyword>
<feature type="transmembrane region" description="Helical" evidence="1">
    <location>
        <begin position="123"/>
        <end position="145"/>
    </location>
</feature>
<feature type="domain" description="Sulfatase N-terminal" evidence="2">
    <location>
        <begin position="255"/>
        <end position="532"/>
    </location>
</feature>
<feature type="transmembrane region" description="Helical" evidence="1">
    <location>
        <begin position="157"/>
        <end position="175"/>
    </location>
</feature>
<dbReference type="SUPFAM" id="SSF53649">
    <property type="entry name" value="Alkaline phosphatase-like"/>
    <property type="match status" value="1"/>
</dbReference>
<evidence type="ECO:0000256" key="1">
    <source>
        <dbReference type="SAM" id="Phobius"/>
    </source>
</evidence>
<accession>A0A429ZPQ9</accession>
<dbReference type="InterPro" id="IPR017850">
    <property type="entry name" value="Alkaline_phosphatase_core_sf"/>
</dbReference>
<evidence type="ECO:0000313" key="3">
    <source>
        <dbReference type="EMBL" id="RST95700.1"/>
    </source>
</evidence>
<keyword evidence="1" id="KW-0472">Membrane</keyword>
<dbReference type="InterPro" id="IPR000917">
    <property type="entry name" value="Sulfatase_N"/>
</dbReference>
<gene>
    <name evidence="3" type="ORF">CBF35_06945</name>
</gene>
<dbReference type="CDD" id="cd16015">
    <property type="entry name" value="LTA_synthase"/>
    <property type="match status" value="1"/>
</dbReference>
<feature type="transmembrane region" description="Helical" evidence="1">
    <location>
        <begin position="7"/>
        <end position="26"/>
    </location>
</feature>
<dbReference type="EMBL" id="NGJU01000009">
    <property type="protein sequence ID" value="RST95700.1"/>
    <property type="molecule type" value="Genomic_DNA"/>
</dbReference>
<protein>
    <recommendedName>
        <fullName evidence="2">Sulfatase N-terminal domain-containing protein</fullName>
    </recommendedName>
</protein>
<dbReference type="Proteomes" id="UP000287239">
    <property type="component" value="Unassembled WGS sequence"/>
</dbReference>
<feature type="transmembrane region" description="Helical" evidence="1">
    <location>
        <begin position="46"/>
        <end position="65"/>
    </location>
</feature>
<dbReference type="AlphaFoldDB" id="A0A429ZPQ9"/>
<sequence length="608" mass="69501">MLSKQKLIKFLSIILILISFIGVSKISQLFLNLSLYNDFKIPAESILFDSFGKGASILLFLVLLLYMITNNYFLTLVIFIFFSVGVGYANNVKVNLRNEFITYSDMDALFAWDTLLPAISNSFIPIIGGVVAFFILCLLSIILIRKVDKNKLSFINGKVRLSVLIIMIISSWLFLVNVEKINNNIFKYQLDEKRTNINPIILARKNGFVSSYLHTISPVFMAEPDNYTEKEIKLITNRYMSLDESKSKDLKNKKTILILSESFISTSNYKDILASGIKSPTPYIDRLIRESGGMITPKTVGGGTANTEFSILSGFTLSLLDTDLAIPFTDFYESSLNHTASNHLSGKAIGIHSHTSTLYNRKNIYNALGFSDYRFLDEGIKFQGKLDGGKFISDAEFFREIQDVLPDYNYIHAMSIQNHYPYNNTYPNSDIDLKMNEEFYQGKNESRKEIAENYFKGIHETDKAVEKFIRDIEKSEENINVIFYGDHLPGSVIPNISAYKDKHREAPFFIYKNHGRKSESLDFKITPAFLFSHFVNSGDYKRPGFYTLIGKIIDKGIGDIYPETVTLNDRVVKISDLDDEIQQLVNDYKWIQYDSLFGKNYAGEFFFK</sequence>
<dbReference type="OrthoDB" id="243547at2"/>
<name>A0A429ZPQ9_9ENTE</name>
<reference evidence="3 4" key="1">
    <citation type="submission" date="2017-05" db="EMBL/GenBank/DDBJ databases">
        <title>Vagococcus spp. assemblies.</title>
        <authorList>
            <person name="Gulvik C.A."/>
        </authorList>
    </citation>
    <scope>NUCLEOTIDE SEQUENCE [LARGE SCALE GENOMIC DNA]</scope>
    <source>
        <strain evidence="3 4">NCFB 2777</strain>
    </source>
</reference>
<dbReference type="GeneID" id="98568102"/>
<keyword evidence="1" id="KW-0812">Transmembrane</keyword>
<evidence type="ECO:0000313" key="4">
    <source>
        <dbReference type="Proteomes" id="UP000287239"/>
    </source>
</evidence>
<proteinExistence type="predicted"/>
<dbReference type="Pfam" id="PF00884">
    <property type="entry name" value="Sulfatase"/>
    <property type="match status" value="1"/>
</dbReference>
<organism evidence="3 4">
    <name type="scientific">Vagococcus salmoninarum</name>
    <dbReference type="NCBI Taxonomy" id="2739"/>
    <lineage>
        <taxon>Bacteria</taxon>
        <taxon>Bacillati</taxon>
        <taxon>Bacillota</taxon>
        <taxon>Bacilli</taxon>
        <taxon>Lactobacillales</taxon>
        <taxon>Enterococcaceae</taxon>
        <taxon>Vagococcus</taxon>
    </lineage>
</organism>
<dbReference type="Gene3D" id="3.40.720.10">
    <property type="entry name" value="Alkaline Phosphatase, subunit A"/>
    <property type="match status" value="1"/>
</dbReference>